<proteinExistence type="predicted"/>
<dbReference type="RefSeq" id="WP_233796091.1">
    <property type="nucleotide sequence ID" value="NZ_CP098805.1"/>
</dbReference>
<dbReference type="EMBL" id="CP098805">
    <property type="protein sequence ID" value="USJ33104.1"/>
    <property type="molecule type" value="Genomic_DNA"/>
</dbReference>
<organism evidence="1 2">
    <name type="scientific">Dyadobacter chenhuakuii</name>
    <dbReference type="NCBI Taxonomy" id="2909339"/>
    <lineage>
        <taxon>Bacteria</taxon>
        <taxon>Pseudomonadati</taxon>
        <taxon>Bacteroidota</taxon>
        <taxon>Cytophagia</taxon>
        <taxon>Cytophagales</taxon>
        <taxon>Spirosomataceae</taxon>
        <taxon>Dyadobacter</taxon>
    </lineage>
</organism>
<keyword evidence="2" id="KW-1185">Reference proteome</keyword>
<evidence type="ECO:0000313" key="1">
    <source>
        <dbReference type="EMBL" id="USJ33104.1"/>
    </source>
</evidence>
<protein>
    <submittedName>
        <fullName evidence="1">Uncharacterized protein</fullName>
    </submittedName>
</protein>
<reference evidence="1" key="1">
    <citation type="submission" date="2022-06" db="EMBL/GenBank/DDBJ databases">
        <title>Novel species in genus Dyadobacter.</title>
        <authorList>
            <person name="Ma C."/>
        </authorList>
    </citation>
    <scope>NUCLEOTIDE SEQUENCE</scope>
    <source>
        <strain evidence="1">CY22</strain>
    </source>
</reference>
<dbReference type="Proteomes" id="UP001055420">
    <property type="component" value="Chromosome"/>
</dbReference>
<evidence type="ECO:0000313" key="2">
    <source>
        <dbReference type="Proteomes" id="UP001055420"/>
    </source>
</evidence>
<name>A0ABY4XRY9_9BACT</name>
<sequence>MAHRSHAGPHGWFVVGFAQSPFELVYDLALSFWLWDSFTVSDFDPSSLLTYDTFSVTAIRSSIQMTVTI</sequence>
<accession>A0ABY4XRY9</accession>
<gene>
    <name evidence="1" type="ORF">NFI80_10190</name>
</gene>